<dbReference type="SUPFAM" id="SSF50993">
    <property type="entry name" value="Peptidase/esterase 'gauge' domain"/>
    <property type="match status" value="1"/>
</dbReference>
<keyword evidence="4" id="KW-0720">Serine protease</keyword>
<evidence type="ECO:0000256" key="3">
    <source>
        <dbReference type="ARBA" id="ARBA00022801"/>
    </source>
</evidence>
<evidence type="ECO:0000313" key="9">
    <source>
        <dbReference type="Proteomes" id="UP000280444"/>
    </source>
</evidence>
<comment type="caution">
    <text evidence="8">The sequence shown here is derived from an EMBL/GenBank/DDBJ whole genome shotgun (WGS) entry which is preliminary data.</text>
</comment>
<dbReference type="SUPFAM" id="SSF53474">
    <property type="entry name" value="alpha/beta-Hydrolases"/>
    <property type="match status" value="1"/>
</dbReference>
<feature type="compositionally biased region" description="Polar residues" evidence="5">
    <location>
        <begin position="1"/>
        <end position="15"/>
    </location>
</feature>
<keyword evidence="3" id="KW-0378">Hydrolase</keyword>
<dbReference type="RefSeq" id="WP_124868804.1">
    <property type="nucleotide sequence ID" value="NZ_RQZF01000002.1"/>
</dbReference>
<name>A0A3P1SG83_9ACTO</name>
<dbReference type="InterPro" id="IPR029058">
    <property type="entry name" value="AB_hydrolase_fold"/>
</dbReference>
<feature type="domain" description="Peptidase S9A N-terminal" evidence="7">
    <location>
        <begin position="23"/>
        <end position="479"/>
    </location>
</feature>
<dbReference type="OrthoDB" id="9801421at2"/>
<dbReference type="PANTHER" id="PTHR11757">
    <property type="entry name" value="PROTEASE FAMILY S9A OLIGOPEPTIDASE"/>
    <property type="match status" value="1"/>
</dbReference>
<dbReference type="AlphaFoldDB" id="A0A3P1SG83"/>
<dbReference type="InterPro" id="IPR051543">
    <property type="entry name" value="Serine_Peptidase_S9A"/>
</dbReference>
<comment type="similarity">
    <text evidence="1">Belongs to the peptidase S9A family.</text>
</comment>
<keyword evidence="9" id="KW-1185">Reference proteome</keyword>
<accession>A0A3P1SG83</accession>
<dbReference type="PRINTS" id="PR00862">
    <property type="entry name" value="PROLIGOPTASE"/>
</dbReference>
<keyword evidence="2" id="KW-0645">Protease</keyword>
<dbReference type="Gene3D" id="2.130.10.120">
    <property type="entry name" value="Prolyl oligopeptidase, N-terminal domain"/>
    <property type="match status" value="1"/>
</dbReference>
<dbReference type="GO" id="GO:0006508">
    <property type="term" value="P:proteolysis"/>
    <property type="evidence" value="ECO:0007669"/>
    <property type="project" value="UniProtKB-KW"/>
</dbReference>
<protein>
    <submittedName>
        <fullName evidence="8">S9 family peptidase</fullName>
    </submittedName>
</protein>
<evidence type="ECO:0000259" key="6">
    <source>
        <dbReference type="Pfam" id="PF00326"/>
    </source>
</evidence>
<evidence type="ECO:0000256" key="4">
    <source>
        <dbReference type="ARBA" id="ARBA00022825"/>
    </source>
</evidence>
<organism evidence="8 9">
    <name type="scientific">Schaalia canis</name>
    <dbReference type="NCBI Taxonomy" id="100469"/>
    <lineage>
        <taxon>Bacteria</taxon>
        <taxon>Bacillati</taxon>
        <taxon>Actinomycetota</taxon>
        <taxon>Actinomycetes</taxon>
        <taxon>Actinomycetales</taxon>
        <taxon>Actinomycetaceae</taxon>
        <taxon>Schaalia</taxon>
    </lineage>
</organism>
<dbReference type="InterPro" id="IPR002470">
    <property type="entry name" value="Peptidase_S9A"/>
</dbReference>
<feature type="domain" description="Peptidase S9 prolyl oligopeptidase catalytic" evidence="6">
    <location>
        <begin position="545"/>
        <end position="760"/>
    </location>
</feature>
<gene>
    <name evidence="8" type="ORF">EII11_03905</name>
</gene>
<feature type="region of interest" description="Disordered" evidence="5">
    <location>
        <begin position="1"/>
        <end position="22"/>
    </location>
</feature>
<evidence type="ECO:0000256" key="1">
    <source>
        <dbReference type="ARBA" id="ARBA00005228"/>
    </source>
</evidence>
<evidence type="ECO:0000259" key="7">
    <source>
        <dbReference type="Pfam" id="PF02897"/>
    </source>
</evidence>
<sequence>MTIDPTVSSPDSAPLSNPPIAERRLGTRVRDIHGEHFDDPWDWLREKDNPEVIAHLEAENAWTDQVCAPTMNLQRSLVSEFKAYTTETDVSVPLREGDYWYYRRTQEGKSYATHHRLHVSHCGAGADSGVDLPPSLAPGTPHPGEELLVDENAYAEGQEFFRLATLTPSPDGELIAWARDFSGDERWTWVIQTPDGKIVDEAVTNTGYGLAWSADSSAFIYTRLDDAWRQCELWVHRVGSDPGEDRLLLSEPDEAFDLWFAPSRDPQWVAIHSTSPTTGEAWLWSTHAPLTAPVPVTGREQGVLLSCEPAGDHLLIVHSRSSREGAVAAAPIPASLATSMTLASEGGAPSSSTTSIVPTPIAPPSTWVSVREPREGERIAEVEAFASFMLVTMRSGSLTQVACHQRATSASSEALPAAALEGLWDEGRFVEVESPVRTLITGGGGRFEDTSFTIEHQSVTVPPTAERVEVGSFERTVLKRLEVPGWESSEFIEERVWVPSRDGQVQIPVTLVRHRDCRPDGTHAGWIHGYGSYEISFDAEFDILRLPALRRGMIHAIAHIRGGGEMGRAWYEDGKELVKVNTFTDFIDVAQWLHSSGWVATDRLIAEGRSAGGLLMGAVTNMAPHVFRAVLAGVPFVDALTTILDASLPLTVGEWEEWGNPIESAQVYALMRSYTPYENVEQGVVHPAIMATTSLNDTRVYYVEPAKWVQRLREVTGSDQSERPIVLRTEMVAGHGGRSGRYGRWETRAEEFAFVMSQVGVSE</sequence>
<evidence type="ECO:0000256" key="2">
    <source>
        <dbReference type="ARBA" id="ARBA00022670"/>
    </source>
</evidence>
<dbReference type="EMBL" id="RQZF01000002">
    <property type="protein sequence ID" value="RRC95997.1"/>
    <property type="molecule type" value="Genomic_DNA"/>
</dbReference>
<dbReference type="PANTHER" id="PTHR11757:SF19">
    <property type="entry name" value="PROLYL ENDOPEPTIDASE-LIKE"/>
    <property type="match status" value="1"/>
</dbReference>
<dbReference type="InterPro" id="IPR023302">
    <property type="entry name" value="Pept_S9A_N"/>
</dbReference>
<dbReference type="InterPro" id="IPR001375">
    <property type="entry name" value="Peptidase_S9_cat"/>
</dbReference>
<dbReference type="Proteomes" id="UP000280444">
    <property type="component" value="Unassembled WGS sequence"/>
</dbReference>
<proteinExistence type="inferred from homology"/>
<evidence type="ECO:0000256" key="5">
    <source>
        <dbReference type="SAM" id="MobiDB-lite"/>
    </source>
</evidence>
<evidence type="ECO:0000313" key="8">
    <source>
        <dbReference type="EMBL" id="RRC95997.1"/>
    </source>
</evidence>
<dbReference type="Gene3D" id="3.40.50.1820">
    <property type="entry name" value="alpha/beta hydrolase"/>
    <property type="match status" value="1"/>
</dbReference>
<dbReference type="Pfam" id="PF00326">
    <property type="entry name" value="Peptidase_S9"/>
    <property type="match status" value="1"/>
</dbReference>
<dbReference type="GO" id="GO:0004252">
    <property type="term" value="F:serine-type endopeptidase activity"/>
    <property type="evidence" value="ECO:0007669"/>
    <property type="project" value="InterPro"/>
</dbReference>
<dbReference type="Pfam" id="PF02897">
    <property type="entry name" value="Peptidase_S9_N"/>
    <property type="match status" value="1"/>
</dbReference>
<reference evidence="8 9" key="1">
    <citation type="submission" date="2018-11" db="EMBL/GenBank/DDBJ databases">
        <title>Genomes From Bacteria Associated with the Canine Oral Cavity: a Test Case for Automated Genome-Based Taxonomic Assignment.</title>
        <authorList>
            <person name="Coil D.A."/>
            <person name="Jospin G."/>
            <person name="Darling A.E."/>
            <person name="Wallis C."/>
            <person name="Davis I.J."/>
            <person name="Harris S."/>
            <person name="Eisen J.A."/>
            <person name="Holcombe L.J."/>
            <person name="O'Flynn C."/>
        </authorList>
    </citation>
    <scope>NUCLEOTIDE SEQUENCE [LARGE SCALE GENOMIC DNA]</scope>
    <source>
        <strain evidence="8 9">OH770</strain>
    </source>
</reference>